<gene>
    <name evidence="1" type="ORF">ACFSBI_11860</name>
</gene>
<name>A0ABW4LJ81_9MICO</name>
<organism evidence="1 2">
    <name type="scientific">Amnibacterium endophyticum</name>
    <dbReference type="NCBI Taxonomy" id="2109337"/>
    <lineage>
        <taxon>Bacteria</taxon>
        <taxon>Bacillati</taxon>
        <taxon>Actinomycetota</taxon>
        <taxon>Actinomycetes</taxon>
        <taxon>Micrococcales</taxon>
        <taxon>Microbacteriaceae</taxon>
        <taxon>Amnibacterium</taxon>
    </lineage>
</organism>
<accession>A0ABW4LJ81</accession>
<keyword evidence="2" id="KW-1185">Reference proteome</keyword>
<sequence length="103" mass="11189">MTRPDGTALLLDWPNALEGAAWFDALTYALDVRRVGGDAERALRHPVLARVDPGAVDAVLAALAGYFFRASLRPEAEGMRGIRAFQRVQGEAALDWLAARAVR</sequence>
<comment type="caution">
    <text evidence="1">The sequence shown here is derived from an EMBL/GenBank/DDBJ whole genome shotgun (WGS) entry which is preliminary data.</text>
</comment>
<protein>
    <submittedName>
        <fullName evidence="1">Uncharacterized protein</fullName>
    </submittedName>
</protein>
<evidence type="ECO:0000313" key="2">
    <source>
        <dbReference type="Proteomes" id="UP001597347"/>
    </source>
</evidence>
<dbReference type="EMBL" id="JBHUEA010000018">
    <property type="protein sequence ID" value="MFD1722246.1"/>
    <property type="molecule type" value="Genomic_DNA"/>
</dbReference>
<evidence type="ECO:0000313" key="1">
    <source>
        <dbReference type="EMBL" id="MFD1722246.1"/>
    </source>
</evidence>
<dbReference type="RefSeq" id="WP_377935179.1">
    <property type="nucleotide sequence ID" value="NZ_JBHUEA010000018.1"/>
</dbReference>
<dbReference type="Proteomes" id="UP001597347">
    <property type="component" value="Unassembled WGS sequence"/>
</dbReference>
<proteinExistence type="predicted"/>
<reference evidence="2" key="1">
    <citation type="journal article" date="2019" name="Int. J. Syst. Evol. Microbiol.">
        <title>The Global Catalogue of Microorganisms (GCM) 10K type strain sequencing project: providing services to taxonomists for standard genome sequencing and annotation.</title>
        <authorList>
            <consortium name="The Broad Institute Genomics Platform"/>
            <consortium name="The Broad Institute Genome Sequencing Center for Infectious Disease"/>
            <person name="Wu L."/>
            <person name="Ma J."/>
        </authorList>
    </citation>
    <scope>NUCLEOTIDE SEQUENCE [LARGE SCALE GENOMIC DNA]</scope>
    <source>
        <strain evidence="2">CGMCC 1.12471</strain>
    </source>
</reference>